<protein>
    <submittedName>
        <fullName evidence="1">SMI1/KNR4 family protein</fullName>
    </submittedName>
</protein>
<dbReference type="EMBL" id="CP136798">
    <property type="protein sequence ID" value="XCN12737.1"/>
    <property type="molecule type" value="Genomic_DNA"/>
</dbReference>
<name>A0AAU8KAT3_9ACTN</name>
<evidence type="ECO:0000313" key="1">
    <source>
        <dbReference type="EMBL" id="XCN12737.1"/>
    </source>
</evidence>
<accession>A0AAU8KAT3</accession>
<dbReference type="AlphaFoldDB" id="A0AAU8KAT3"/>
<organism evidence="1">
    <name type="scientific">Streptomyces sp. JL1001</name>
    <dbReference type="NCBI Taxonomy" id="3078227"/>
    <lineage>
        <taxon>Bacteria</taxon>
        <taxon>Bacillati</taxon>
        <taxon>Actinomycetota</taxon>
        <taxon>Actinomycetes</taxon>
        <taxon>Kitasatosporales</taxon>
        <taxon>Streptomycetaceae</taxon>
        <taxon>Streptomyces</taxon>
    </lineage>
</organism>
<dbReference type="InterPro" id="IPR037883">
    <property type="entry name" value="Knr4/Smi1-like_sf"/>
</dbReference>
<gene>
    <name evidence="1" type="ORF">R1Y80_03375</name>
</gene>
<proteinExistence type="predicted"/>
<reference evidence="1" key="1">
    <citation type="submission" date="2023-10" db="EMBL/GenBank/DDBJ databases">
        <title>Complete genome sequence of Streptomyces sp. JL1001.</title>
        <authorList>
            <person name="Jiang L."/>
        </authorList>
    </citation>
    <scope>NUCLEOTIDE SEQUENCE</scope>
    <source>
        <strain evidence="1">JL1001</strain>
    </source>
</reference>
<sequence>MLLMDTPAHKGHQVENSQFRKLLGAPLVNGNTIADWEAIERMSSTTLPADYKEFVSAYGPGCINDQVYLFHPRAARGDHGLRLESLWGQASHSYGELAQSAPHSHRHPIYPEEGGYFAIARSISGNHIFLVPPDANRRQWQVAVEMGGWFIFEMTFVDFLWAALHEELYVPVIQGDPSFEQIGGIGFE</sequence>
<dbReference type="RefSeq" id="WP_354596372.1">
    <property type="nucleotide sequence ID" value="NZ_CP136798.1"/>
</dbReference>
<dbReference type="SUPFAM" id="SSF160631">
    <property type="entry name" value="SMI1/KNR4-like"/>
    <property type="match status" value="1"/>
</dbReference>